<gene>
    <name evidence="2" type="ORF">A2648_01980</name>
</gene>
<keyword evidence="1" id="KW-0812">Transmembrane</keyword>
<name>A0A1G2CR67_9BACT</name>
<comment type="caution">
    <text evidence="2">The sequence shown here is derived from an EMBL/GenBank/DDBJ whole genome shotgun (WGS) entry which is preliminary data.</text>
</comment>
<dbReference type="AlphaFoldDB" id="A0A1G2CR67"/>
<sequence length="95" mass="11236">MEKNGRKRLFFLILSLLGIAFIFYYAYKWQNESIVLGWQVNFYSAGRYIDGESLAWKPDVKKNKKGCYIIAENEYCGKDLSYTIKRHLTCIKCNF</sequence>
<keyword evidence="1" id="KW-1133">Transmembrane helix</keyword>
<evidence type="ECO:0000313" key="2">
    <source>
        <dbReference type="EMBL" id="OGZ03702.1"/>
    </source>
</evidence>
<evidence type="ECO:0000256" key="1">
    <source>
        <dbReference type="SAM" id="Phobius"/>
    </source>
</evidence>
<proteinExistence type="predicted"/>
<dbReference type="EMBL" id="MHLH01000015">
    <property type="protein sequence ID" value="OGZ03702.1"/>
    <property type="molecule type" value="Genomic_DNA"/>
</dbReference>
<reference evidence="2 3" key="1">
    <citation type="journal article" date="2016" name="Nat. Commun.">
        <title>Thousands of microbial genomes shed light on interconnected biogeochemical processes in an aquifer system.</title>
        <authorList>
            <person name="Anantharaman K."/>
            <person name="Brown C.T."/>
            <person name="Hug L.A."/>
            <person name="Sharon I."/>
            <person name="Castelle C.J."/>
            <person name="Probst A.J."/>
            <person name="Thomas B.C."/>
            <person name="Singh A."/>
            <person name="Wilkins M.J."/>
            <person name="Karaoz U."/>
            <person name="Brodie E.L."/>
            <person name="Williams K.H."/>
            <person name="Hubbard S.S."/>
            <person name="Banfield J.F."/>
        </authorList>
    </citation>
    <scope>NUCLEOTIDE SEQUENCE [LARGE SCALE GENOMIC DNA]</scope>
</reference>
<evidence type="ECO:0000313" key="3">
    <source>
        <dbReference type="Proteomes" id="UP000178841"/>
    </source>
</evidence>
<keyword evidence="1" id="KW-0472">Membrane</keyword>
<feature type="transmembrane region" description="Helical" evidence="1">
    <location>
        <begin position="9"/>
        <end position="27"/>
    </location>
</feature>
<accession>A0A1G2CR67</accession>
<organism evidence="2 3">
    <name type="scientific">Candidatus Lloydbacteria bacterium RIFCSPHIGHO2_01_FULL_41_20</name>
    <dbReference type="NCBI Taxonomy" id="1798657"/>
    <lineage>
        <taxon>Bacteria</taxon>
        <taxon>Candidatus Lloydiibacteriota</taxon>
    </lineage>
</organism>
<protein>
    <submittedName>
        <fullName evidence="2">Uncharacterized protein</fullName>
    </submittedName>
</protein>
<dbReference type="STRING" id="1798657.A2648_01980"/>
<dbReference type="Proteomes" id="UP000178841">
    <property type="component" value="Unassembled WGS sequence"/>
</dbReference>